<sequence>MQQLYDEAIPAFNVMGKKSFFLGQVGNGAKTKLVVNMIMGR</sequence>
<keyword evidence="2" id="KW-1185">Reference proteome</keyword>
<dbReference type="PANTHER" id="PTHR43580:SF9">
    <property type="entry name" value="GLYOXYLATE_SUCCINIC SEMIALDEHYDE REDUCTASE 1"/>
    <property type="match status" value="1"/>
</dbReference>
<dbReference type="AlphaFoldDB" id="A0A822Y214"/>
<name>A0A822Y214_NELNU</name>
<evidence type="ECO:0000313" key="2">
    <source>
        <dbReference type="Proteomes" id="UP000607653"/>
    </source>
</evidence>
<dbReference type="PANTHER" id="PTHR43580">
    <property type="entry name" value="OXIDOREDUCTASE GLYR1-RELATED"/>
    <property type="match status" value="1"/>
</dbReference>
<evidence type="ECO:0000313" key="1">
    <source>
        <dbReference type="EMBL" id="DAD25339.1"/>
    </source>
</evidence>
<dbReference type="Proteomes" id="UP000607653">
    <property type="component" value="Unassembled WGS sequence"/>
</dbReference>
<comment type="caution">
    <text evidence="1">The sequence shown here is derived from an EMBL/GenBank/DDBJ whole genome shotgun (WGS) entry which is preliminary data.</text>
</comment>
<protein>
    <submittedName>
        <fullName evidence="1">Uncharacterized protein</fullName>
    </submittedName>
</protein>
<proteinExistence type="predicted"/>
<gene>
    <name evidence="1" type="ORF">HUJ06_026803</name>
</gene>
<accession>A0A822Y214</accession>
<dbReference type="InterPro" id="IPR051265">
    <property type="entry name" value="HIBADH-related_NP60_sf"/>
</dbReference>
<reference evidence="1 2" key="1">
    <citation type="journal article" date="2020" name="Mol. Biol. Evol.">
        <title>Distinct Expression and Methylation Patterns for Genes with Different Fates following a Single Whole-Genome Duplication in Flowering Plants.</title>
        <authorList>
            <person name="Shi T."/>
            <person name="Rahmani R.S."/>
            <person name="Gugger P.F."/>
            <person name="Wang M."/>
            <person name="Li H."/>
            <person name="Zhang Y."/>
            <person name="Li Z."/>
            <person name="Wang Q."/>
            <person name="Van de Peer Y."/>
            <person name="Marchal K."/>
            <person name="Chen J."/>
        </authorList>
    </citation>
    <scope>NUCLEOTIDE SEQUENCE [LARGE SCALE GENOMIC DNA]</scope>
    <source>
        <tissue evidence="1">Leaf</tissue>
    </source>
</reference>
<dbReference type="EMBL" id="DUZY01000001">
    <property type="protein sequence ID" value="DAD25339.1"/>
    <property type="molecule type" value="Genomic_DNA"/>
</dbReference>
<organism evidence="1 2">
    <name type="scientific">Nelumbo nucifera</name>
    <name type="common">Sacred lotus</name>
    <dbReference type="NCBI Taxonomy" id="4432"/>
    <lineage>
        <taxon>Eukaryota</taxon>
        <taxon>Viridiplantae</taxon>
        <taxon>Streptophyta</taxon>
        <taxon>Embryophyta</taxon>
        <taxon>Tracheophyta</taxon>
        <taxon>Spermatophyta</taxon>
        <taxon>Magnoliopsida</taxon>
        <taxon>Proteales</taxon>
        <taxon>Nelumbonaceae</taxon>
        <taxon>Nelumbo</taxon>
    </lineage>
</organism>